<dbReference type="InterPro" id="IPR003423">
    <property type="entry name" value="OMP_efflux"/>
</dbReference>
<keyword evidence="6" id="KW-0472">Membrane</keyword>
<accession>A0ABT6X976</accession>
<keyword evidence="7" id="KW-0998">Cell outer membrane</keyword>
<evidence type="ECO:0000256" key="6">
    <source>
        <dbReference type="ARBA" id="ARBA00023136"/>
    </source>
</evidence>
<keyword evidence="9" id="KW-1185">Reference proteome</keyword>
<protein>
    <submittedName>
        <fullName evidence="8">TolC family protein</fullName>
    </submittedName>
</protein>
<proteinExistence type="inferred from homology"/>
<name>A0ABT6X976_9BURK</name>
<evidence type="ECO:0000256" key="3">
    <source>
        <dbReference type="ARBA" id="ARBA00022448"/>
    </source>
</evidence>
<evidence type="ECO:0000256" key="5">
    <source>
        <dbReference type="ARBA" id="ARBA00022692"/>
    </source>
</evidence>
<gene>
    <name evidence="8" type="ORF">QLQ16_11555</name>
</gene>
<dbReference type="Gene3D" id="1.20.1600.10">
    <property type="entry name" value="Outer membrane efflux proteins (OEP)"/>
    <property type="match status" value="1"/>
</dbReference>
<dbReference type="SUPFAM" id="SSF56954">
    <property type="entry name" value="Outer membrane efflux proteins (OEP)"/>
    <property type="match status" value="1"/>
</dbReference>
<evidence type="ECO:0000256" key="7">
    <source>
        <dbReference type="ARBA" id="ARBA00023237"/>
    </source>
</evidence>
<comment type="subcellular location">
    <subcellularLocation>
        <location evidence="1">Cell outer membrane</location>
    </subcellularLocation>
</comment>
<dbReference type="Proteomes" id="UP001431902">
    <property type="component" value="Unassembled WGS sequence"/>
</dbReference>
<dbReference type="PANTHER" id="PTHR30026:SF22">
    <property type="entry name" value="OUTER MEMBRANE EFFLUX PROTEIN"/>
    <property type="match status" value="1"/>
</dbReference>
<evidence type="ECO:0000256" key="1">
    <source>
        <dbReference type="ARBA" id="ARBA00004442"/>
    </source>
</evidence>
<evidence type="ECO:0000256" key="4">
    <source>
        <dbReference type="ARBA" id="ARBA00022452"/>
    </source>
</evidence>
<reference evidence="8" key="1">
    <citation type="submission" date="2023-05" db="EMBL/GenBank/DDBJ databases">
        <title>Limnohabitans sp. strain HM2-2 Genome sequencing and assembly.</title>
        <authorList>
            <person name="Jung Y."/>
        </authorList>
    </citation>
    <scope>NUCLEOTIDE SEQUENCE</scope>
    <source>
        <strain evidence="8">HM2-2</strain>
    </source>
</reference>
<sequence length="428" mass="46574">MAFVTAPGAAQTLPQVVERALQAYPSIQSAIAKVNASRADIDKARSAHQPQIGLTASSNQYASGSVPSAIGRTSVSPTAKLNLWSGGRIEAEATRAEALTRAAEFQRDGTLDDVAQQACEAYLNWDKTADLYSLAVRNVNSHRETLEDIQKIAQVDTGRRIDYEQALVRMENATLALQQRKADLTQAMQKLRRFWPDEMDARPVGLDAVVSENGVLGQIPMSMASAMDRVTDDLPMVAQARAQVQAAEAAVKVAKGQYWPSVDAAMSRQFNTNTLRFETFSQLQLNAPLYTGGATSALIESALGQLKATQFSLDEARLIAREKAGLAWQEWASARARSSVGSAQSDVGDKLVEGYRQQFRVARRSLLDLLNIQADSFNYRSAARAAFHDERLSRVRLLAATGDLARRFSSEPGRIASPSNNGSLDAKN</sequence>
<evidence type="ECO:0000313" key="8">
    <source>
        <dbReference type="EMBL" id="MDI9234467.1"/>
    </source>
</evidence>
<organism evidence="8 9">
    <name type="scientific">Limnohabitans lacus</name>
    <dbReference type="NCBI Taxonomy" id="3045173"/>
    <lineage>
        <taxon>Bacteria</taxon>
        <taxon>Pseudomonadati</taxon>
        <taxon>Pseudomonadota</taxon>
        <taxon>Betaproteobacteria</taxon>
        <taxon>Burkholderiales</taxon>
        <taxon>Comamonadaceae</taxon>
        <taxon>Limnohabitans</taxon>
    </lineage>
</organism>
<evidence type="ECO:0000313" key="9">
    <source>
        <dbReference type="Proteomes" id="UP001431902"/>
    </source>
</evidence>
<comment type="caution">
    <text evidence="8">The sequence shown here is derived from an EMBL/GenBank/DDBJ whole genome shotgun (WGS) entry which is preliminary data.</text>
</comment>
<comment type="similarity">
    <text evidence="2">Belongs to the outer membrane factor (OMF) (TC 1.B.17) family.</text>
</comment>
<evidence type="ECO:0000256" key="2">
    <source>
        <dbReference type="ARBA" id="ARBA00007613"/>
    </source>
</evidence>
<dbReference type="RefSeq" id="WP_283224833.1">
    <property type="nucleotide sequence ID" value="NZ_JASGBH010000008.1"/>
</dbReference>
<dbReference type="EMBL" id="JASGBH010000008">
    <property type="protein sequence ID" value="MDI9234467.1"/>
    <property type="molecule type" value="Genomic_DNA"/>
</dbReference>
<keyword evidence="5" id="KW-0812">Transmembrane</keyword>
<dbReference type="PANTHER" id="PTHR30026">
    <property type="entry name" value="OUTER MEMBRANE PROTEIN TOLC"/>
    <property type="match status" value="1"/>
</dbReference>
<keyword evidence="4" id="KW-1134">Transmembrane beta strand</keyword>
<keyword evidence="3" id="KW-0813">Transport</keyword>
<dbReference type="InterPro" id="IPR051906">
    <property type="entry name" value="TolC-like"/>
</dbReference>
<dbReference type="Pfam" id="PF02321">
    <property type="entry name" value="OEP"/>
    <property type="match status" value="2"/>
</dbReference>